<protein>
    <submittedName>
        <fullName evidence="1">Uncharacterized protein</fullName>
    </submittedName>
</protein>
<dbReference type="Gene3D" id="3.40.50.300">
    <property type="entry name" value="P-loop containing nucleotide triphosphate hydrolases"/>
    <property type="match status" value="1"/>
</dbReference>
<dbReference type="KEGG" id="vg:65108222"/>
<dbReference type="Proteomes" id="UP000250157">
    <property type="component" value="Segment"/>
</dbReference>
<dbReference type="GeneID" id="65108222"/>
<organism evidence="1 2">
    <name type="scientific">Escherichia phage EcS1</name>
    <dbReference type="NCBI Taxonomy" id="2083276"/>
    <lineage>
        <taxon>Viruses</taxon>
        <taxon>Duplodnaviria</taxon>
        <taxon>Heunggongvirae</taxon>
        <taxon>Uroviricota</taxon>
        <taxon>Caudoviricetes</taxon>
        <taxon>Pantevenvirales</taxon>
        <taxon>Straboviridae</taxon>
        <taxon>Tevenvirinae</taxon>
        <taxon>Kagamiyamavirus</taxon>
        <taxon>Kagamiyamavirus ecs1</taxon>
    </lineage>
</organism>
<dbReference type="EMBL" id="LC371242">
    <property type="protein sequence ID" value="BBC78083.1"/>
    <property type="molecule type" value="Genomic_DNA"/>
</dbReference>
<dbReference type="RefSeq" id="YP_010090730.1">
    <property type="nucleotide sequence ID" value="NC_055721.1"/>
</dbReference>
<evidence type="ECO:0000313" key="2">
    <source>
        <dbReference type="Proteomes" id="UP000250157"/>
    </source>
</evidence>
<sequence>MAKIIYIDGPDNAGKTTLIRDICQISDRYELIDFPKRTDDGRFDIKSRNEVSCFETMLNYLDSSKIYLLDRGYISNWVYGKLRNEKCVEQYEVDFNRLIDNHKVYTLILTRNEIKTDFEDDLISLSPFGFNQIIKSFHEFADDNDLSIRQILKHDDSNNVEGIYPASRNSIITSIIKWAK</sequence>
<reference evidence="1 2" key="1">
    <citation type="submission" date="2018-02" db="EMBL/GenBank/DDBJ databases">
        <title>Full genome sequencing of a novel polyvalent bacteriophage as one of T4-Family member.</title>
        <authorList>
            <person name="Kawasaki T."/>
            <person name="Saad A.M."/>
            <person name="Yamada T."/>
        </authorList>
    </citation>
    <scope>NUCLEOTIDE SEQUENCE [LARGE SCALE GENOMIC DNA]</scope>
    <source>
        <strain evidence="1 2">EcS1</strain>
    </source>
</reference>
<proteinExistence type="predicted"/>
<dbReference type="InterPro" id="IPR027417">
    <property type="entry name" value="P-loop_NTPase"/>
</dbReference>
<accession>A0A2Z5ZCN0</accession>
<evidence type="ECO:0000313" key="1">
    <source>
        <dbReference type="EMBL" id="BBC78083.1"/>
    </source>
</evidence>
<keyword evidence="2" id="KW-1185">Reference proteome</keyword>
<dbReference type="SUPFAM" id="SSF52540">
    <property type="entry name" value="P-loop containing nucleoside triphosphate hydrolases"/>
    <property type="match status" value="1"/>
</dbReference>
<name>A0A2Z5ZCN0_9CAUD</name>